<dbReference type="GO" id="GO:0000976">
    <property type="term" value="F:transcription cis-regulatory region binding"/>
    <property type="evidence" value="ECO:0007669"/>
    <property type="project" value="TreeGrafter"/>
</dbReference>
<evidence type="ECO:0000256" key="1">
    <source>
        <dbReference type="ARBA" id="ARBA00023015"/>
    </source>
</evidence>
<dbReference type="CDD" id="cd01392">
    <property type="entry name" value="HTH_LacI"/>
    <property type="match status" value="1"/>
</dbReference>
<sequence>MTTMRDVAALAGVSAKTVSRVFNNDEHVLPETRTRVELAMRELSYVPNAVATTFRNGRAPVVGVVVPDLLDPFFAAVAEAVNHVAVEHGMSTMVTTIGEDAEQEGTLVGRLLSQSLSGLVIAPVATDNSYLTRWSDRLPIVFVDRAPGGVAADAFLEDDEGGARMGVTHLLERGHERIAFVADISDVPTGRSRLRGYRAALAEHGIERDESCEVFGVVDRESAATAVSRLTALPEPPTAIFSSNARSSMALVPQLRDGRFAVVGFGDFPMADMVTPAMTVIDQDPALLGDHAARRVFDRLDNPKRRYRRRTVLPVRLIERESCAVRR</sequence>
<keyword evidence="1" id="KW-0805">Transcription regulation</keyword>
<dbReference type="InterPro" id="IPR010982">
    <property type="entry name" value="Lambda_DNA-bd_dom_sf"/>
</dbReference>
<dbReference type="Pfam" id="PF00356">
    <property type="entry name" value="LacI"/>
    <property type="match status" value="1"/>
</dbReference>
<feature type="domain" description="HTH lacI-type" evidence="4">
    <location>
        <begin position="2"/>
        <end position="56"/>
    </location>
</feature>
<keyword evidence="2" id="KW-0238">DNA-binding</keyword>
<comment type="caution">
    <text evidence="5">The sequence shown here is derived from an EMBL/GenBank/DDBJ whole genome shotgun (WGS) entry which is preliminary data.</text>
</comment>
<gene>
    <name evidence="5" type="ORF">FB384_005087</name>
</gene>
<dbReference type="RefSeq" id="WP_183787310.1">
    <property type="nucleotide sequence ID" value="NZ_JACIBS010000011.1"/>
</dbReference>
<keyword evidence="6" id="KW-1185">Reference proteome</keyword>
<dbReference type="PANTHER" id="PTHR30146">
    <property type="entry name" value="LACI-RELATED TRANSCRIPTIONAL REPRESSOR"/>
    <property type="match status" value="1"/>
</dbReference>
<organism evidence="5 6">
    <name type="scientific">Prauserella sediminis</name>
    <dbReference type="NCBI Taxonomy" id="577680"/>
    <lineage>
        <taxon>Bacteria</taxon>
        <taxon>Bacillati</taxon>
        <taxon>Actinomycetota</taxon>
        <taxon>Actinomycetes</taxon>
        <taxon>Pseudonocardiales</taxon>
        <taxon>Pseudonocardiaceae</taxon>
        <taxon>Prauserella</taxon>
        <taxon>Prauserella salsuginis group</taxon>
    </lineage>
</organism>
<keyword evidence="3" id="KW-0804">Transcription</keyword>
<dbReference type="InterPro" id="IPR028082">
    <property type="entry name" value="Peripla_BP_I"/>
</dbReference>
<dbReference type="SUPFAM" id="SSF53822">
    <property type="entry name" value="Periplasmic binding protein-like I"/>
    <property type="match status" value="1"/>
</dbReference>
<name>A0A839Y1E3_9PSEU</name>
<dbReference type="Proteomes" id="UP000564573">
    <property type="component" value="Unassembled WGS sequence"/>
</dbReference>
<accession>A0A839Y1E3</accession>
<dbReference type="GO" id="GO:0003700">
    <property type="term" value="F:DNA-binding transcription factor activity"/>
    <property type="evidence" value="ECO:0007669"/>
    <property type="project" value="TreeGrafter"/>
</dbReference>
<dbReference type="EMBL" id="JACIBS010000011">
    <property type="protein sequence ID" value="MBB3666126.1"/>
    <property type="molecule type" value="Genomic_DNA"/>
</dbReference>
<evidence type="ECO:0000313" key="5">
    <source>
        <dbReference type="EMBL" id="MBB3666126.1"/>
    </source>
</evidence>
<dbReference type="Gene3D" id="3.40.50.2300">
    <property type="match status" value="2"/>
</dbReference>
<dbReference type="PROSITE" id="PS50932">
    <property type="entry name" value="HTH_LACI_2"/>
    <property type="match status" value="1"/>
</dbReference>
<evidence type="ECO:0000313" key="6">
    <source>
        <dbReference type="Proteomes" id="UP000564573"/>
    </source>
</evidence>
<dbReference type="Pfam" id="PF13377">
    <property type="entry name" value="Peripla_BP_3"/>
    <property type="match status" value="1"/>
</dbReference>
<dbReference type="CDD" id="cd06267">
    <property type="entry name" value="PBP1_LacI_sugar_binding-like"/>
    <property type="match status" value="1"/>
</dbReference>
<dbReference type="InterPro" id="IPR000843">
    <property type="entry name" value="HTH_LacI"/>
</dbReference>
<dbReference type="SUPFAM" id="SSF47413">
    <property type="entry name" value="lambda repressor-like DNA-binding domains"/>
    <property type="match status" value="1"/>
</dbReference>
<protein>
    <submittedName>
        <fullName evidence="5">LacI family transcriptional regulator</fullName>
    </submittedName>
</protein>
<evidence type="ECO:0000259" key="4">
    <source>
        <dbReference type="PROSITE" id="PS50932"/>
    </source>
</evidence>
<dbReference type="Gene3D" id="1.10.260.40">
    <property type="entry name" value="lambda repressor-like DNA-binding domains"/>
    <property type="match status" value="1"/>
</dbReference>
<dbReference type="PANTHER" id="PTHR30146:SF109">
    <property type="entry name" value="HTH-TYPE TRANSCRIPTIONAL REGULATOR GALS"/>
    <property type="match status" value="1"/>
</dbReference>
<dbReference type="InterPro" id="IPR046335">
    <property type="entry name" value="LacI/GalR-like_sensor"/>
</dbReference>
<evidence type="ECO:0000256" key="3">
    <source>
        <dbReference type="ARBA" id="ARBA00023163"/>
    </source>
</evidence>
<dbReference type="SMART" id="SM00354">
    <property type="entry name" value="HTH_LACI"/>
    <property type="match status" value="1"/>
</dbReference>
<dbReference type="PRINTS" id="PR00036">
    <property type="entry name" value="HTHLACI"/>
</dbReference>
<proteinExistence type="predicted"/>
<reference evidence="5 6" key="1">
    <citation type="submission" date="2020-08" db="EMBL/GenBank/DDBJ databases">
        <title>Sequencing the genomes of 1000 actinobacteria strains.</title>
        <authorList>
            <person name="Klenk H.-P."/>
        </authorList>
    </citation>
    <scope>NUCLEOTIDE SEQUENCE [LARGE SCALE GENOMIC DNA]</scope>
    <source>
        <strain evidence="5 6">DSM 45267</strain>
    </source>
</reference>
<dbReference type="AlphaFoldDB" id="A0A839Y1E3"/>
<evidence type="ECO:0000256" key="2">
    <source>
        <dbReference type="ARBA" id="ARBA00023125"/>
    </source>
</evidence>